<evidence type="ECO:0000313" key="19">
    <source>
        <dbReference type="EMBL" id="RWR76579.1"/>
    </source>
</evidence>
<dbReference type="Gene3D" id="3.40.50.620">
    <property type="entry name" value="HUPs"/>
    <property type="match status" value="1"/>
</dbReference>
<organism evidence="19 20">
    <name type="scientific">Cinnamomum micranthum f. kanehirae</name>
    <dbReference type="NCBI Taxonomy" id="337451"/>
    <lineage>
        <taxon>Eukaryota</taxon>
        <taxon>Viridiplantae</taxon>
        <taxon>Streptophyta</taxon>
        <taxon>Embryophyta</taxon>
        <taxon>Tracheophyta</taxon>
        <taxon>Spermatophyta</taxon>
        <taxon>Magnoliopsida</taxon>
        <taxon>Magnoliidae</taxon>
        <taxon>Laurales</taxon>
        <taxon>Lauraceae</taxon>
        <taxon>Cinnamomum</taxon>
    </lineage>
</organism>
<dbReference type="HAMAP" id="MF_02006">
    <property type="entry name" value="Tyr_tRNA_synth_type1"/>
    <property type="match status" value="1"/>
</dbReference>
<dbReference type="PROSITE" id="PS00178">
    <property type="entry name" value="AA_TRNA_LIGASE_I"/>
    <property type="match status" value="1"/>
</dbReference>
<reference evidence="19 20" key="1">
    <citation type="journal article" date="2019" name="Nat. Plants">
        <title>Stout camphor tree genome fills gaps in understanding of flowering plant genome evolution.</title>
        <authorList>
            <person name="Chaw S.M."/>
            <person name="Liu Y.C."/>
            <person name="Wu Y.W."/>
            <person name="Wang H.Y."/>
            <person name="Lin C.I."/>
            <person name="Wu C.S."/>
            <person name="Ke H.M."/>
            <person name="Chang L.Y."/>
            <person name="Hsu C.Y."/>
            <person name="Yang H.T."/>
            <person name="Sudianto E."/>
            <person name="Hsu M.H."/>
            <person name="Wu K.P."/>
            <person name="Wang L.N."/>
            <person name="Leebens-Mack J.H."/>
            <person name="Tsai I.J."/>
        </authorList>
    </citation>
    <scope>NUCLEOTIDE SEQUENCE [LARGE SCALE GENOMIC DNA]</scope>
    <source>
        <strain evidence="20">cv. Chaw 1501</strain>
        <tissue evidence="19">Young leaves</tissue>
    </source>
</reference>
<dbReference type="FunFam" id="1.10.240.10:FF:000001">
    <property type="entry name" value="Tyrosine--tRNA ligase"/>
    <property type="match status" value="1"/>
</dbReference>
<evidence type="ECO:0000256" key="6">
    <source>
        <dbReference type="ARBA" id="ARBA00022741"/>
    </source>
</evidence>
<dbReference type="GO" id="GO:0009791">
    <property type="term" value="P:post-embryonic development"/>
    <property type="evidence" value="ECO:0007669"/>
    <property type="project" value="UniProtKB-ARBA"/>
</dbReference>
<dbReference type="GO" id="GO:0005829">
    <property type="term" value="C:cytosol"/>
    <property type="evidence" value="ECO:0007669"/>
    <property type="project" value="TreeGrafter"/>
</dbReference>
<name>A0A3S3MB86_9MAGN</name>
<dbReference type="InterPro" id="IPR024107">
    <property type="entry name" value="Tyr-tRNA-ligase_bac_1"/>
</dbReference>
<dbReference type="CDD" id="cd00805">
    <property type="entry name" value="TyrRS_core"/>
    <property type="match status" value="1"/>
</dbReference>
<keyword evidence="12 16" id="KW-0030">Aminoacyl-tRNA synthetase</keyword>
<dbReference type="AlphaFoldDB" id="A0A3S3MB86"/>
<proteinExistence type="inferred from homology"/>
<evidence type="ECO:0000256" key="5">
    <source>
        <dbReference type="ARBA" id="ARBA00022598"/>
    </source>
</evidence>
<dbReference type="EMBL" id="QPKB01000002">
    <property type="protein sequence ID" value="RWR76579.1"/>
    <property type="molecule type" value="Genomic_DNA"/>
</dbReference>
<evidence type="ECO:0000256" key="4">
    <source>
        <dbReference type="ARBA" id="ARBA00013160"/>
    </source>
</evidence>
<dbReference type="Gene3D" id="1.10.240.10">
    <property type="entry name" value="Tyrosyl-Transfer RNA Synthetase"/>
    <property type="match status" value="1"/>
</dbReference>
<dbReference type="Proteomes" id="UP000283530">
    <property type="component" value="Unassembled WGS sequence"/>
</dbReference>
<dbReference type="GO" id="GO:0048608">
    <property type="term" value="P:reproductive structure development"/>
    <property type="evidence" value="ECO:0007669"/>
    <property type="project" value="UniProtKB-ARBA"/>
</dbReference>
<dbReference type="FunFam" id="3.40.50.620:FF:000158">
    <property type="entry name" value="Tyrosine--tRNA ligase"/>
    <property type="match status" value="1"/>
</dbReference>
<keyword evidence="20" id="KW-1185">Reference proteome</keyword>
<dbReference type="GO" id="GO:0003723">
    <property type="term" value="F:RNA binding"/>
    <property type="evidence" value="ECO:0007669"/>
    <property type="project" value="UniProtKB-KW"/>
</dbReference>
<evidence type="ECO:0000259" key="18">
    <source>
        <dbReference type="Pfam" id="PF22421"/>
    </source>
</evidence>
<evidence type="ECO:0000256" key="2">
    <source>
        <dbReference type="ARBA" id="ARBA00004173"/>
    </source>
</evidence>
<evidence type="ECO:0000256" key="10">
    <source>
        <dbReference type="ARBA" id="ARBA00022946"/>
    </source>
</evidence>
<sequence length="592" mass="65373">MEGGEERRGEERSQFHIHPKYKQPSISSINGPKSIKTNALDGPSMICSHIEDKLINPTCIVDKPQFQTSCFQSPIAMAAASRIFLLLLHNPNKLSFPSSFSFRNPQNPIHLTTTRSFNSTQTTPKFKNQQMGSSPHSNVIDILQERGLIESITSENLRSACSNPSFSPVKVYCGFDPTAESLHLGNLIGIIVLSWFQRCGHKTIALIGGATGRIGDPSGKSIERPELDVQTVERNSVGIENTIRGILGRWGKEMNADVGSEKNVILDVGSDGNAKLDLGSSRDSFRILNNFDWWKERKLLDFLREEGKLARVGVMIAKESVKRRLGSEEGLSFTEFTYQLLQGSDFLHLFKHEGVNVQIGGSDQWGNITAGTELIRKKLQAEGAYGLTFPLLLKSDGTKFGKSEDGAIWLSSSMLSPYKFYQYFFTVPDADVVRFLKILTFLSLEEIGGLEEDMKRPDYVNNSVQRQLAEEVTRFVHGNEGLLEALKATEALRPGAETQLDAEAIEGIAEDIPSCSLAYERVLNASLVDLSVSTGLLASKSAARRLLKQGGLYLNNRRIDSDGKIIEASDIVDGKLLLLSAGKKNKMVVRIS</sequence>
<keyword evidence="9 16" id="KW-0648">Protein biosynthesis</keyword>
<dbReference type="GO" id="GO:0009570">
    <property type="term" value="C:chloroplast stroma"/>
    <property type="evidence" value="ECO:0007669"/>
    <property type="project" value="TreeGrafter"/>
</dbReference>
<keyword evidence="8 15" id="KW-0694">RNA-binding</keyword>
<evidence type="ECO:0000256" key="1">
    <source>
        <dbReference type="ARBA" id="ARBA00002025"/>
    </source>
</evidence>
<evidence type="ECO:0000256" key="8">
    <source>
        <dbReference type="ARBA" id="ARBA00022884"/>
    </source>
</evidence>
<feature type="compositionally biased region" description="Polar residues" evidence="17">
    <location>
        <begin position="24"/>
        <end position="34"/>
    </location>
</feature>
<dbReference type="FunFam" id="3.10.290.10:FF:000014">
    <property type="entry name" value="Tyrosine--tRNA ligase"/>
    <property type="match status" value="1"/>
</dbReference>
<dbReference type="SUPFAM" id="SSF52374">
    <property type="entry name" value="Nucleotidylyl transferase"/>
    <property type="match status" value="1"/>
</dbReference>
<dbReference type="InterPro" id="IPR001412">
    <property type="entry name" value="aa-tRNA-synth_I_CS"/>
</dbReference>
<evidence type="ECO:0000256" key="12">
    <source>
        <dbReference type="ARBA" id="ARBA00023146"/>
    </source>
</evidence>
<feature type="compositionally biased region" description="Basic and acidic residues" evidence="17">
    <location>
        <begin position="1"/>
        <end position="14"/>
    </location>
</feature>
<dbReference type="OrthoDB" id="337870at2759"/>
<dbReference type="PANTHER" id="PTHR11766">
    <property type="entry name" value="TYROSYL-TRNA SYNTHETASE"/>
    <property type="match status" value="1"/>
</dbReference>
<comment type="caution">
    <text evidence="19">The sequence shown here is derived from an EMBL/GenBank/DDBJ whole genome shotgun (WGS) entry which is preliminary data.</text>
</comment>
<dbReference type="NCBIfam" id="TIGR00234">
    <property type="entry name" value="tyrS"/>
    <property type="match status" value="1"/>
</dbReference>
<dbReference type="Pfam" id="PF22421">
    <property type="entry name" value="SYY_C-terminal"/>
    <property type="match status" value="1"/>
</dbReference>
<evidence type="ECO:0000256" key="11">
    <source>
        <dbReference type="ARBA" id="ARBA00023128"/>
    </source>
</evidence>
<keyword evidence="5 16" id="KW-0436">Ligase</keyword>
<evidence type="ECO:0000256" key="15">
    <source>
        <dbReference type="PROSITE-ProRule" id="PRU00182"/>
    </source>
</evidence>
<evidence type="ECO:0000256" key="14">
    <source>
        <dbReference type="ARBA" id="ARBA00048248"/>
    </source>
</evidence>
<dbReference type="GO" id="GO:0004831">
    <property type="term" value="F:tyrosine-tRNA ligase activity"/>
    <property type="evidence" value="ECO:0007669"/>
    <property type="project" value="UniProtKB-EC"/>
</dbReference>
<dbReference type="InterPro" id="IPR024088">
    <property type="entry name" value="Tyr-tRNA-ligase_bac-type"/>
</dbReference>
<evidence type="ECO:0000256" key="7">
    <source>
        <dbReference type="ARBA" id="ARBA00022840"/>
    </source>
</evidence>
<dbReference type="PRINTS" id="PR01040">
    <property type="entry name" value="TRNASYNTHTYR"/>
</dbReference>
<protein>
    <recommendedName>
        <fullName evidence="4 16">Tyrosine--tRNA ligase</fullName>
        <ecNumber evidence="4 16">6.1.1.1</ecNumber>
    </recommendedName>
    <alternativeName>
        <fullName evidence="13 16">Tyrosyl-tRNA synthetase</fullName>
    </alternativeName>
</protein>
<feature type="compositionally biased region" description="Polar residues" evidence="17">
    <location>
        <begin position="124"/>
        <end position="135"/>
    </location>
</feature>
<dbReference type="STRING" id="337451.A0A3S3MB86"/>
<dbReference type="Pfam" id="PF00579">
    <property type="entry name" value="tRNA-synt_1b"/>
    <property type="match status" value="1"/>
</dbReference>
<dbReference type="GO" id="GO:0006437">
    <property type="term" value="P:tyrosyl-tRNA aminoacylation"/>
    <property type="evidence" value="ECO:0007669"/>
    <property type="project" value="InterPro"/>
</dbReference>
<comment type="catalytic activity">
    <reaction evidence="14 16">
        <text>tRNA(Tyr) + L-tyrosine + ATP = L-tyrosyl-tRNA(Tyr) + AMP + diphosphate + H(+)</text>
        <dbReference type="Rhea" id="RHEA:10220"/>
        <dbReference type="Rhea" id="RHEA-COMP:9706"/>
        <dbReference type="Rhea" id="RHEA-COMP:9707"/>
        <dbReference type="ChEBI" id="CHEBI:15378"/>
        <dbReference type="ChEBI" id="CHEBI:30616"/>
        <dbReference type="ChEBI" id="CHEBI:33019"/>
        <dbReference type="ChEBI" id="CHEBI:58315"/>
        <dbReference type="ChEBI" id="CHEBI:78442"/>
        <dbReference type="ChEBI" id="CHEBI:78536"/>
        <dbReference type="ChEBI" id="CHEBI:456215"/>
        <dbReference type="EC" id="6.1.1.1"/>
    </reaction>
</comment>
<gene>
    <name evidence="19" type="ORF">CKAN_00502800</name>
</gene>
<keyword evidence="11" id="KW-0496">Mitochondrion</keyword>
<dbReference type="InterPro" id="IPR002307">
    <property type="entry name" value="Tyr-tRNA-ligase"/>
</dbReference>
<keyword evidence="10" id="KW-0809">Transit peptide</keyword>
<accession>A0A3S3MB86</accession>
<evidence type="ECO:0000256" key="13">
    <source>
        <dbReference type="ARBA" id="ARBA00033323"/>
    </source>
</evidence>
<dbReference type="EC" id="6.1.1.1" evidence="4 16"/>
<evidence type="ECO:0000256" key="9">
    <source>
        <dbReference type="ARBA" id="ARBA00022917"/>
    </source>
</evidence>
<dbReference type="InterPro" id="IPR054608">
    <property type="entry name" value="SYY-like_C"/>
</dbReference>
<evidence type="ECO:0000256" key="17">
    <source>
        <dbReference type="SAM" id="MobiDB-lite"/>
    </source>
</evidence>
<comment type="function">
    <text evidence="1">Catalyzes the attachment of tyrosine to tRNA(Tyr) in a two-step reaction: tyrosine is first activated by ATP to form Tyr-AMP and then transferred to the acceptor end of tRNA(Tyr).</text>
</comment>
<dbReference type="InterPro" id="IPR014729">
    <property type="entry name" value="Rossmann-like_a/b/a_fold"/>
</dbReference>
<keyword evidence="6 16" id="KW-0547">Nucleotide-binding</keyword>
<comment type="similarity">
    <text evidence="3 16">Belongs to the class-I aminoacyl-tRNA synthetase family.</text>
</comment>
<feature type="compositionally biased region" description="Low complexity" evidence="17">
    <location>
        <begin position="112"/>
        <end position="123"/>
    </location>
</feature>
<feature type="region of interest" description="Disordered" evidence="17">
    <location>
        <begin position="111"/>
        <end position="135"/>
    </location>
</feature>
<evidence type="ECO:0000313" key="20">
    <source>
        <dbReference type="Proteomes" id="UP000283530"/>
    </source>
</evidence>
<keyword evidence="7 16" id="KW-0067">ATP-binding</keyword>
<dbReference type="Gene3D" id="3.10.290.10">
    <property type="entry name" value="RNA-binding S4 domain"/>
    <property type="match status" value="1"/>
</dbReference>
<comment type="subcellular location">
    <subcellularLocation>
        <location evidence="2">Mitochondrion</location>
    </subcellularLocation>
</comment>
<dbReference type="InterPro" id="IPR002305">
    <property type="entry name" value="aa-tRNA-synth_Ic"/>
</dbReference>
<dbReference type="GO" id="GO:0005739">
    <property type="term" value="C:mitochondrion"/>
    <property type="evidence" value="ECO:0007669"/>
    <property type="project" value="UniProtKB-SubCell"/>
</dbReference>
<dbReference type="PROSITE" id="PS50889">
    <property type="entry name" value="S4"/>
    <property type="match status" value="1"/>
</dbReference>
<dbReference type="GO" id="GO:0005524">
    <property type="term" value="F:ATP binding"/>
    <property type="evidence" value="ECO:0007669"/>
    <property type="project" value="UniProtKB-KW"/>
</dbReference>
<feature type="domain" description="Tyrosine--tRNA ligase SYY-like C-terminal" evidence="18">
    <location>
        <begin position="505"/>
        <end position="587"/>
    </location>
</feature>
<dbReference type="SUPFAM" id="SSF55174">
    <property type="entry name" value="Alpha-L RNA-binding motif"/>
    <property type="match status" value="1"/>
</dbReference>
<dbReference type="PANTHER" id="PTHR11766:SF0">
    <property type="entry name" value="TYROSINE--TRNA LIGASE, MITOCHONDRIAL"/>
    <property type="match status" value="1"/>
</dbReference>
<feature type="region of interest" description="Disordered" evidence="17">
    <location>
        <begin position="1"/>
        <end position="34"/>
    </location>
</feature>
<dbReference type="InterPro" id="IPR036986">
    <property type="entry name" value="S4_RNA-bd_sf"/>
</dbReference>
<dbReference type="CDD" id="cd00165">
    <property type="entry name" value="S4"/>
    <property type="match status" value="1"/>
</dbReference>
<evidence type="ECO:0000256" key="16">
    <source>
        <dbReference type="RuleBase" id="RU361234"/>
    </source>
</evidence>
<evidence type="ECO:0000256" key="3">
    <source>
        <dbReference type="ARBA" id="ARBA00005594"/>
    </source>
</evidence>